<evidence type="ECO:0000256" key="1">
    <source>
        <dbReference type="SAM" id="MobiDB-lite"/>
    </source>
</evidence>
<evidence type="ECO:0000313" key="3">
    <source>
        <dbReference type="Proteomes" id="UP000474777"/>
    </source>
</evidence>
<sequence length="390" mass="45746">MKKFSIYTIIPALSLLAVGCSGPGSMQSSEYDDMYYSSADRTEYVQPADETYAAQQNQGAEQEAVQSQEYAARSSDITSNYYADEDYDYYDGREYNPRDNWYRPNYSFVDPYWGQDVYTSSYYHHPRSYRYRYADPFYDPFYYDPFFYDPYGYRPYWGSGLSISISYNYGWGGYYNRWNPYYGYGRYYNPWSPYYGGYYGGYYGRQYVYDYPGYAPLRKVQYGPRDSRGGTVTERTRTERGNLNESREQRAVYGRPSRATERVNRSTTEEGKEVITTRPGRDASRPRDTGTTRQRVERSSQPQEQRTQPARQQEQRVQPARQQEQRRTTRESTSTPQRREYRQEQRSTESRPAPTRTYEQRETRRSEPARSSGSSGSSSGGGSGRPPRGN</sequence>
<proteinExistence type="predicted"/>
<dbReference type="EMBL" id="JAAGWD010000001">
    <property type="protein sequence ID" value="NEM96239.1"/>
    <property type="molecule type" value="Genomic_DNA"/>
</dbReference>
<organism evidence="2 3">
    <name type="scientific">Pontibacter burrus</name>
    <dbReference type="NCBI Taxonomy" id="2704466"/>
    <lineage>
        <taxon>Bacteria</taxon>
        <taxon>Pseudomonadati</taxon>
        <taxon>Bacteroidota</taxon>
        <taxon>Cytophagia</taxon>
        <taxon>Cytophagales</taxon>
        <taxon>Hymenobacteraceae</taxon>
        <taxon>Pontibacter</taxon>
    </lineage>
</organism>
<feature type="compositionally biased region" description="Basic and acidic residues" evidence="1">
    <location>
        <begin position="258"/>
        <end position="298"/>
    </location>
</feature>
<feature type="compositionally biased region" description="Basic and acidic residues" evidence="1">
    <location>
        <begin position="337"/>
        <end position="349"/>
    </location>
</feature>
<feature type="region of interest" description="Disordered" evidence="1">
    <location>
        <begin position="219"/>
        <end position="390"/>
    </location>
</feature>
<comment type="caution">
    <text evidence="2">The sequence shown here is derived from an EMBL/GenBank/DDBJ whole genome shotgun (WGS) entry which is preliminary data.</text>
</comment>
<dbReference type="AlphaFoldDB" id="A0A6B3LI16"/>
<feature type="compositionally biased region" description="Basic and acidic residues" evidence="1">
    <location>
        <begin position="234"/>
        <end position="250"/>
    </location>
</feature>
<dbReference type="Proteomes" id="UP000474777">
    <property type="component" value="Unassembled WGS sequence"/>
</dbReference>
<name>A0A6B3LI16_9BACT</name>
<reference evidence="2 3" key="1">
    <citation type="submission" date="2020-02" db="EMBL/GenBank/DDBJ databases">
        <authorList>
            <person name="Kim M.K."/>
        </authorList>
    </citation>
    <scope>NUCLEOTIDE SEQUENCE [LARGE SCALE GENOMIC DNA]</scope>
    <source>
        <strain evidence="2 3">BT327</strain>
    </source>
</reference>
<feature type="compositionally biased region" description="Basic and acidic residues" evidence="1">
    <location>
        <begin position="358"/>
        <end position="368"/>
    </location>
</feature>
<evidence type="ECO:0000313" key="2">
    <source>
        <dbReference type="EMBL" id="NEM96239.1"/>
    </source>
</evidence>
<dbReference type="PROSITE" id="PS51257">
    <property type="entry name" value="PROKAR_LIPOPROTEIN"/>
    <property type="match status" value="1"/>
</dbReference>
<feature type="compositionally biased region" description="Low complexity" evidence="1">
    <location>
        <begin position="308"/>
        <end position="322"/>
    </location>
</feature>
<protein>
    <submittedName>
        <fullName evidence="2">Uncharacterized protein</fullName>
    </submittedName>
</protein>
<accession>A0A6B3LI16</accession>
<dbReference type="RefSeq" id="WP_163911123.1">
    <property type="nucleotide sequence ID" value="NZ_JAAGWD010000001.1"/>
</dbReference>
<keyword evidence="3" id="KW-1185">Reference proteome</keyword>
<gene>
    <name evidence="2" type="ORF">GXP69_00905</name>
</gene>